<keyword evidence="3" id="KW-0732">Signal</keyword>
<evidence type="ECO:0000256" key="1">
    <source>
        <dbReference type="PROSITE-ProRule" id="PRU00339"/>
    </source>
</evidence>
<dbReference type="Proteomes" id="UP001204851">
    <property type="component" value="Unassembled WGS sequence"/>
</dbReference>
<evidence type="ECO:0000256" key="3">
    <source>
        <dbReference type="SAM" id="SignalP"/>
    </source>
</evidence>
<keyword evidence="5" id="KW-1185">Reference proteome</keyword>
<name>A0ABT1BQM8_9BURK</name>
<organism evidence="4 5">
    <name type="scientific">Ideonella oryzae</name>
    <dbReference type="NCBI Taxonomy" id="2937441"/>
    <lineage>
        <taxon>Bacteria</taxon>
        <taxon>Pseudomonadati</taxon>
        <taxon>Pseudomonadota</taxon>
        <taxon>Betaproteobacteria</taxon>
        <taxon>Burkholderiales</taxon>
        <taxon>Sphaerotilaceae</taxon>
        <taxon>Ideonella</taxon>
    </lineage>
</organism>
<evidence type="ECO:0000313" key="5">
    <source>
        <dbReference type="Proteomes" id="UP001204851"/>
    </source>
</evidence>
<evidence type="ECO:0000313" key="4">
    <source>
        <dbReference type="EMBL" id="MCO5978526.1"/>
    </source>
</evidence>
<dbReference type="Gene3D" id="1.25.40.10">
    <property type="entry name" value="Tetratricopeptide repeat domain"/>
    <property type="match status" value="1"/>
</dbReference>
<feature type="region of interest" description="Disordered" evidence="2">
    <location>
        <begin position="166"/>
        <end position="218"/>
    </location>
</feature>
<comment type="caution">
    <text evidence="4">The sequence shown here is derived from an EMBL/GenBank/DDBJ whole genome shotgun (WGS) entry which is preliminary data.</text>
</comment>
<evidence type="ECO:0000256" key="2">
    <source>
        <dbReference type="SAM" id="MobiDB-lite"/>
    </source>
</evidence>
<feature type="chain" id="PRO_5046546271" description="Tetratricopeptide repeat protein" evidence="3">
    <location>
        <begin position="34"/>
        <end position="218"/>
    </location>
</feature>
<dbReference type="PROSITE" id="PS50005">
    <property type="entry name" value="TPR"/>
    <property type="match status" value="1"/>
</dbReference>
<evidence type="ECO:0008006" key="6">
    <source>
        <dbReference type="Google" id="ProtNLM"/>
    </source>
</evidence>
<proteinExistence type="predicted"/>
<protein>
    <recommendedName>
        <fullName evidence="6">Tetratricopeptide repeat protein</fullName>
    </recommendedName>
</protein>
<dbReference type="PROSITE" id="PS51257">
    <property type="entry name" value="PROKAR_LIPOPROTEIN"/>
    <property type="match status" value="1"/>
</dbReference>
<feature type="compositionally biased region" description="Low complexity" evidence="2">
    <location>
        <begin position="185"/>
        <end position="209"/>
    </location>
</feature>
<keyword evidence="1" id="KW-0802">TPR repeat</keyword>
<dbReference type="SUPFAM" id="SSF48452">
    <property type="entry name" value="TPR-like"/>
    <property type="match status" value="1"/>
</dbReference>
<dbReference type="InterPro" id="IPR011990">
    <property type="entry name" value="TPR-like_helical_dom_sf"/>
</dbReference>
<reference evidence="4 5" key="1">
    <citation type="submission" date="2022-06" db="EMBL/GenBank/DDBJ databases">
        <title>Ideonella sp. NS12-5 Genome sequencing and assembly.</title>
        <authorList>
            <person name="Jung Y."/>
        </authorList>
    </citation>
    <scope>NUCLEOTIDE SEQUENCE [LARGE SCALE GENOMIC DNA]</scope>
    <source>
        <strain evidence="4 5">NS12-5</strain>
    </source>
</reference>
<dbReference type="RefSeq" id="WP_252771160.1">
    <property type="nucleotide sequence ID" value="NZ_JAMXMC010000010.1"/>
</dbReference>
<sequence>MKPATRISPRHASLALGAVLCALLTACATPQTAAPAPAPAAPTLESYLSQATQAQADGQREKARGFYRDAAKAYPTDKTPWLKLAEDYFAAGDYGNAVLAGQEALERDPQDTTANSLLAVSGLRITAGSLKALRKDAEYPVGSREEALAVTRSLRETLGETALLPIVQPGSEPPKPKVAPKRRAVAPQPTAPAPASASAAVHPAPAATAGGNPLDKLK</sequence>
<accession>A0ABT1BQM8</accession>
<feature type="signal peptide" evidence="3">
    <location>
        <begin position="1"/>
        <end position="33"/>
    </location>
</feature>
<dbReference type="EMBL" id="JAMXMC010000010">
    <property type="protein sequence ID" value="MCO5978526.1"/>
    <property type="molecule type" value="Genomic_DNA"/>
</dbReference>
<feature type="repeat" description="TPR" evidence="1">
    <location>
        <begin position="78"/>
        <end position="111"/>
    </location>
</feature>
<dbReference type="InterPro" id="IPR019734">
    <property type="entry name" value="TPR_rpt"/>
</dbReference>
<gene>
    <name evidence="4" type="ORF">M0L44_17660</name>
</gene>